<feature type="compositionally biased region" description="Polar residues" evidence="1">
    <location>
        <begin position="80"/>
        <end position="91"/>
    </location>
</feature>
<feature type="region of interest" description="Disordered" evidence="1">
    <location>
        <begin position="15"/>
        <end position="169"/>
    </location>
</feature>
<feature type="region of interest" description="Disordered" evidence="1">
    <location>
        <begin position="225"/>
        <end position="293"/>
    </location>
</feature>
<feature type="compositionally biased region" description="Basic and acidic residues" evidence="1">
    <location>
        <begin position="247"/>
        <end position="256"/>
    </location>
</feature>
<feature type="compositionally biased region" description="Basic and acidic residues" evidence="1">
    <location>
        <begin position="96"/>
        <end position="129"/>
    </location>
</feature>
<gene>
    <name evidence="2" type="ORF">K435DRAFT_255029</name>
</gene>
<feature type="compositionally biased region" description="Polar residues" evidence="1">
    <location>
        <begin position="16"/>
        <end position="42"/>
    </location>
</feature>
<dbReference type="Proteomes" id="UP000297245">
    <property type="component" value="Unassembled WGS sequence"/>
</dbReference>
<proteinExistence type="predicted"/>
<evidence type="ECO:0000313" key="3">
    <source>
        <dbReference type="Proteomes" id="UP000297245"/>
    </source>
</evidence>
<reference evidence="2 3" key="1">
    <citation type="journal article" date="2019" name="Nat. Ecol. Evol.">
        <title>Megaphylogeny resolves global patterns of mushroom evolution.</title>
        <authorList>
            <person name="Varga T."/>
            <person name="Krizsan K."/>
            <person name="Foldi C."/>
            <person name="Dima B."/>
            <person name="Sanchez-Garcia M."/>
            <person name="Sanchez-Ramirez S."/>
            <person name="Szollosi G.J."/>
            <person name="Szarkandi J.G."/>
            <person name="Papp V."/>
            <person name="Albert L."/>
            <person name="Andreopoulos W."/>
            <person name="Angelini C."/>
            <person name="Antonin V."/>
            <person name="Barry K.W."/>
            <person name="Bougher N.L."/>
            <person name="Buchanan P."/>
            <person name="Buyck B."/>
            <person name="Bense V."/>
            <person name="Catcheside P."/>
            <person name="Chovatia M."/>
            <person name="Cooper J."/>
            <person name="Damon W."/>
            <person name="Desjardin D."/>
            <person name="Finy P."/>
            <person name="Geml J."/>
            <person name="Haridas S."/>
            <person name="Hughes K."/>
            <person name="Justo A."/>
            <person name="Karasinski D."/>
            <person name="Kautmanova I."/>
            <person name="Kiss B."/>
            <person name="Kocsube S."/>
            <person name="Kotiranta H."/>
            <person name="LaButti K.M."/>
            <person name="Lechner B.E."/>
            <person name="Liimatainen K."/>
            <person name="Lipzen A."/>
            <person name="Lukacs Z."/>
            <person name="Mihaltcheva S."/>
            <person name="Morgado L.N."/>
            <person name="Niskanen T."/>
            <person name="Noordeloos M.E."/>
            <person name="Ohm R.A."/>
            <person name="Ortiz-Santana B."/>
            <person name="Ovrebo C."/>
            <person name="Racz N."/>
            <person name="Riley R."/>
            <person name="Savchenko A."/>
            <person name="Shiryaev A."/>
            <person name="Soop K."/>
            <person name="Spirin V."/>
            <person name="Szebenyi C."/>
            <person name="Tomsovsky M."/>
            <person name="Tulloss R.E."/>
            <person name="Uehling J."/>
            <person name="Grigoriev I.V."/>
            <person name="Vagvolgyi C."/>
            <person name="Papp T."/>
            <person name="Martin F.M."/>
            <person name="Miettinen O."/>
            <person name="Hibbett D.S."/>
            <person name="Nagy L.G."/>
        </authorList>
    </citation>
    <scope>NUCLEOTIDE SEQUENCE [LARGE SCALE GENOMIC DNA]</scope>
    <source>
        <strain evidence="2 3">CBS 962.96</strain>
    </source>
</reference>
<dbReference type="EMBL" id="ML179329">
    <property type="protein sequence ID" value="THU90623.1"/>
    <property type="molecule type" value="Genomic_DNA"/>
</dbReference>
<organism evidence="2 3">
    <name type="scientific">Dendrothele bispora (strain CBS 962.96)</name>
    <dbReference type="NCBI Taxonomy" id="1314807"/>
    <lineage>
        <taxon>Eukaryota</taxon>
        <taxon>Fungi</taxon>
        <taxon>Dikarya</taxon>
        <taxon>Basidiomycota</taxon>
        <taxon>Agaricomycotina</taxon>
        <taxon>Agaricomycetes</taxon>
        <taxon>Agaricomycetidae</taxon>
        <taxon>Agaricales</taxon>
        <taxon>Agaricales incertae sedis</taxon>
        <taxon>Dendrothele</taxon>
    </lineage>
</organism>
<evidence type="ECO:0000313" key="2">
    <source>
        <dbReference type="EMBL" id="THU90623.1"/>
    </source>
</evidence>
<feature type="compositionally biased region" description="Gly residues" evidence="1">
    <location>
        <begin position="283"/>
        <end position="293"/>
    </location>
</feature>
<evidence type="ECO:0000256" key="1">
    <source>
        <dbReference type="SAM" id="MobiDB-lite"/>
    </source>
</evidence>
<protein>
    <submittedName>
        <fullName evidence="2">Uncharacterized protein</fullName>
    </submittedName>
</protein>
<name>A0A4S8LNV1_DENBC</name>
<dbReference type="AlphaFoldDB" id="A0A4S8LNV1"/>
<feature type="compositionally biased region" description="Low complexity" evidence="1">
    <location>
        <begin position="266"/>
        <end position="282"/>
    </location>
</feature>
<accession>A0A4S8LNV1</accession>
<sequence length="293" mass="32134">MTEDHHLFMTVGLLTGSAQPSGFSENSLTSPSFSDTYEPSASNRHEEETPSPALHTLPARMARKRQRPSITDHEHEPLFSAQTSETQTSALTPVKKLSEVITHDDHRAQQPKRIRTDSNKPRTKDEKTELPINIQSPRRLSRSDSRSSKMSQPKKALSSHAPMVPLVGRNAPRHDQVSKFSEFDNPSDTNFTDVLGLNYVSERKFRVVKGGKDDLKNLKSVPVVSESRDSVERGLSAPRLSQNLTKTGDDGDDQGHQVKKARAVKKPSPSSGPSPLVSIPSGLGWGGLGHLVG</sequence>
<keyword evidence="3" id="KW-1185">Reference proteome</keyword>